<organism evidence="8 9">
    <name type="scientific">Candidatus Coproplasma avicola</name>
    <dbReference type="NCBI Taxonomy" id="2840744"/>
    <lineage>
        <taxon>Bacteria</taxon>
        <taxon>Bacillati</taxon>
        <taxon>Bacillota</taxon>
        <taxon>Clostridia</taxon>
        <taxon>Eubacteriales</taxon>
        <taxon>Candidatus Coproplasma</taxon>
    </lineage>
</organism>
<feature type="domain" description="NlpC/P60" evidence="7">
    <location>
        <begin position="139"/>
        <end position="278"/>
    </location>
</feature>
<evidence type="ECO:0000256" key="3">
    <source>
        <dbReference type="ARBA" id="ARBA00022801"/>
    </source>
</evidence>
<dbReference type="EMBL" id="DVHK01000022">
    <property type="protein sequence ID" value="HIR66610.1"/>
    <property type="molecule type" value="Genomic_DNA"/>
</dbReference>
<feature type="signal peptide" evidence="6">
    <location>
        <begin position="1"/>
        <end position="20"/>
    </location>
</feature>
<accession>A0A9D1E545</accession>
<evidence type="ECO:0000259" key="7">
    <source>
        <dbReference type="PROSITE" id="PS51935"/>
    </source>
</evidence>
<name>A0A9D1E545_9FIRM</name>
<dbReference type="InterPro" id="IPR000064">
    <property type="entry name" value="NLP_P60_dom"/>
</dbReference>
<keyword evidence="4" id="KW-0788">Thiol protease</keyword>
<proteinExistence type="inferred from homology"/>
<comment type="caution">
    <text evidence="8">The sequence shown here is derived from an EMBL/GenBank/DDBJ whole genome shotgun (WGS) entry which is preliminary data.</text>
</comment>
<dbReference type="GO" id="GO:0008234">
    <property type="term" value="F:cysteine-type peptidase activity"/>
    <property type="evidence" value="ECO:0007669"/>
    <property type="project" value="UniProtKB-KW"/>
</dbReference>
<keyword evidence="2" id="KW-0645">Protease</keyword>
<protein>
    <submittedName>
        <fullName evidence="8">C40 family peptidase</fullName>
    </submittedName>
</protein>
<dbReference type="Gene3D" id="3.90.1720.10">
    <property type="entry name" value="endopeptidase domain like (from Nostoc punctiforme)"/>
    <property type="match status" value="1"/>
</dbReference>
<dbReference type="PANTHER" id="PTHR47053">
    <property type="entry name" value="MUREIN DD-ENDOPEPTIDASE MEPH-RELATED"/>
    <property type="match status" value="1"/>
</dbReference>
<evidence type="ECO:0000256" key="5">
    <source>
        <dbReference type="SAM" id="MobiDB-lite"/>
    </source>
</evidence>
<dbReference type="Pfam" id="PF08239">
    <property type="entry name" value="SH3_3"/>
    <property type="match status" value="1"/>
</dbReference>
<evidence type="ECO:0000256" key="4">
    <source>
        <dbReference type="ARBA" id="ARBA00022807"/>
    </source>
</evidence>
<dbReference type="PROSITE" id="PS51935">
    <property type="entry name" value="NLPC_P60"/>
    <property type="match status" value="1"/>
</dbReference>
<evidence type="ECO:0000256" key="6">
    <source>
        <dbReference type="SAM" id="SignalP"/>
    </source>
</evidence>
<dbReference type="Gene3D" id="2.30.30.40">
    <property type="entry name" value="SH3 Domains"/>
    <property type="match status" value="1"/>
</dbReference>
<reference evidence="8" key="2">
    <citation type="journal article" date="2021" name="PeerJ">
        <title>Extensive microbial diversity within the chicken gut microbiome revealed by metagenomics and culture.</title>
        <authorList>
            <person name="Gilroy R."/>
            <person name="Ravi A."/>
            <person name="Getino M."/>
            <person name="Pursley I."/>
            <person name="Horton D.L."/>
            <person name="Alikhan N.F."/>
            <person name="Baker D."/>
            <person name="Gharbi K."/>
            <person name="Hall N."/>
            <person name="Watson M."/>
            <person name="Adriaenssens E.M."/>
            <person name="Foster-Nyarko E."/>
            <person name="Jarju S."/>
            <person name="Secka A."/>
            <person name="Antonio M."/>
            <person name="Oren A."/>
            <person name="Chaudhuri R.R."/>
            <person name="La Ragione R."/>
            <person name="Hildebrand F."/>
            <person name="Pallen M.J."/>
        </authorList>
    </citation>
    <scope>NUCLEOTIDE SEQUENCE</scope>
    <source>
        <strain evidence="8">ChiW16-3235</strain>
    </source>
</reference>
<comment type="similarity">
    <text evidence="1">Belongs to the peptidase C40 family.</text>
</comment>
<reference evidence="8" key="1">
    <citation type="submission" date="2020-10" db="EMBL/GenBank/DDBJ databases">
        <authorList>
            <person name="Gilroy R."/>
        </authorList>
    </citation>
    <scope>NUCLEOTIDE SEQUENCE</scope>
    <source>
        <strain evidence="8">ChiW16-3235</strain>
    </source>
</reference>
<dbReference type="PANTHER" id="PTHR47053:SF1">
    <property type="entry name" value="MUREIN DD-ENDOPEPTIDASE MEPH-RELATED"/>
    <property type="match status" value="1"/>
</dbReference>
<keyword evidence="3" id="KW-0378">Hydrolase</keyword>
<evidence type="ECO:0000313" key="8">
    <source>
        <dbReference type="EMBL" id="HIR66610.1"/>
    </source>
</evidence>
<evidence type="ECO:0000256" key="2">
    <source>
        <dbReference type="ARBA" id="ARBA00022670"/>
    </source>
</evidence>
<feature type="region of interest" description="Disordered" evidence="5">
    <location>
        <begin position="44"/>
        <end position="64"/>
    </location>
</feature>
<evidence type="ECO:0000313" key="9">
    <source>
        <dbReference type="Proteomes" id="UP000823913"/>
    </source>
</evidence>
<keyword evidence="6" id="KW-0732">Signal</keyword>
<dbReference type="GO" id="GO:0006508">
    <property type="term" value="P:proteolysis"/>
    <property type="evidence" value="ECO:0007669"/>
    <property type="project" value="UniProtKB-KW"/>
</dbReference>
<dbReference type="SUPFAM" id="SSF54001">
    <property type="entry name" value="Cysteine proteinases"/>
    <property type="match status" value="1"/>
</dbReference>
<dbReference type="AlphaFoldDB" id="A0A9D1E545"/>
<dbReference type="Proteomes" id="UP000823913">
    <property type="component" value="Unassembled WGS sequence"/>
</dbReference>
<sequence length="278" mass="30459">MKHKFTALCALAIISAASLAGCAAIPEDESAVPVPDEEIVAPEVPEEPQAPGGADEQPGGAAGEEDSKVDLVMYIKVTGNNVNIRGGPGYEYKVLGTAEKNTLYAANGENGNWYMTYYKGMEAYIYKDYCILVDFEAESEEVEEVIAEGTKHMGVKYVYGATRYHNGKGVLLSGFTAQAFDCSSLMQYIFKVTADINLQMTTRTQVVQGTTVKDGLKRGDLMFFTNSSRKNNTGVERIGHVALYLGGNYILHTASDYAKIEQISSTRWSYFIQAQRMI</sequence>
<dbReference type="PROSITE" id="PS51257">
    <property type="entry name" value="PROKAR_LIPOPROTEIN"/>
    <property type="match status" value="1"/>
</dbReference>
<dbReference type="InterPro" id="IPR051202">
    <property type="entry name" value="Peptidase_C40"/>
</dbReference>
<feature type="chain" id="PRO_5038340520" evidence="6">
    <location>
        <begin position="21"/>
        <end position="278"/>
    </location>
</feature>
<dbReference type="Pfam" id="PF00877">
    <property type="entry name" value="NLPC_P60"/>
    <property type="match status" value="1"/>
</dbReference>
<gene>
    <name evidence="8" type="ORF">IAB94_01015</name>
</gene>
<dbReference type="InterPro" id="IPR038765">
    <property type="entry name" value="Papain-like_cys_pep_sf"/>
</dbReference>
<evidence type="ECO:0000256" key="1">
    <source>
        <dbReference type="ARBA" id="ARBA00007074"/>
    </source>
</evidence>
<dbReference type="InterPro" id="IPR003646">
    <property type="entry name" value="SH3-like_bac-type"/>
</dbReference>